<feature type="domain" description="Integrase catalytic" evidence="1">
    <location>
        <begin position="1"/>
        <end position="122"/>
    </location>
</feature>
<dbReference type="InterPro" id="IPR036397">
    <property type="entry name" value="RNaseH_sf"/>
</dbReference>
<dbReference type="Gene3D" id="3.30.420.10">
    <property type="entry name" value="Ribonuclease H-like superfamily/Ribonuclease H"/>
    <property type="match status" value="1"/>
</dbReference>
<sequence>MASLHKISDKNMCTIKIKLLERIFYLGVPEKMIMDNEFNNSLIRMFCRENNIVAHFTTPGSHTGNSDIERFHSTIIEHIRILKNSKLNESIEEIAMRAVGFYNSTVHSTTEVKPFDFLTKTDLDFEQIKRNIHNEKTKAIERINKTRDKIPDFNNKELFIKNPQAKRNKLHKRYHKFNRNNPNKIDIACVHRPLKVFK</sequence>
<reference evidence="2" key="1">
    <citation type="submission" date="2015-06" db="EMBL/GenBank/DDBJ databases">
        <authorList>
            <person name="Hoefler B.C."/>
            <person name="Straight P.D."/>
        </authorList>
    </citation>
    <scope>NUCLEOTIDE SEQUENCE</scope>
</reference>
<dbReference type="PROSITE" id="PS50994">
    <property type="entry name" value="INTEGRASE"/>
    <property type="match status" value="1"/>
</dbReference>
<dbReference type="EMBL" id="GDHF01006937">
    <property type="protein sequence ID" value="JAI45377.1"/>
    <property type="molecule type" value="Transcribed_RNA"/>
</dbReference>
<accession>A0A0K8W2Q0</accession>
<gene>
    <name evidence="2" type="primary">pol_18</name>
    <name evidence="2" type="ORF">c0_g1_i1</name>
</gene>
<dbReference type="GO" id="GO:0015074">
    <property type="term" value="P:DNA integration"/>
    <property type="evidence" value="ECO:0007669"/>
    <property type="project" value="InterPro"/>
</dbReference>
<dbReference type="SUPFAM" id="SSF53098">
    <property type="entry name" value="Ribonuclease H-like"/>
    <property type="match status" value="1"/>
</dbReference>
<organism evidence="2">
    <name type="scientific">Bactrocera latifrons</name>
    <name type="common">Malaysian fruit fly</name>
    <name type="synonym">Chaetodacus latifrons</name>
    <dbReference type="NCBI Taxonomy" id="174628"/>
    <lineage>
        <taxon>Eukaryota</taxon>
        <taxon>Metazoa</taxon>
        <taxon>Ecdysozoa</taxon>
        <taxon>Arthropoda</taxon>
        <taxon>Hexapoda</taxon>
        <taxon>Insecta</taxon>
        <taxon>Pterygota</taxon>
        <taxon>Neoptera</taxon>
        <taxon>Endopterygota</taxon>
        <taxon>Diptera</taxon>
        <taxon>Brachycera</taxon>
        <taxon>Muscomorpha</taxon>
        <taxon>Tephritoidea</taxon>
        <taxon>Tephritidae</taxon>
        <taxon>Bactrocera</taxon>
        <taxon>Bactrocera</taxon>
    </lineage>
</organism>
<dbReference type="AlphaFoldDB" id="A0A0K8W2Q0"/>
<protein>
    <submittedName>
        <fullName evidence="2">Retrovirus-related Pol polyprotein from transposon opus</fullName>
    </submittedName>
</protein>
<dbReference type="InterPro" id="IPR012337">
    <property type="entry name" value="RNaseH-like_sf"/>
</dbReference>
<evidence type="ECO:0000313" key="2">
    <source>
        <dbReference type="EMBL" id="JAI45377.1"/>
    </source>
</evidence>
<evidence type="ECO:0000259" key="1">
    <source>
        <dbReference type="PROSITE" id="PS50994"/>
    </source>
</evidence>
<dbReference type="InterPro" id="IPR001584">
    <property type="entry name" value="Integrase_cat-core"/>
</dbReference>
<name>A0A0K8W2Q0_BACLA</name>
<proteinExistence type="predicted"/>
<dbReference type="GO" id="GO:0003676">
    <property type="term" value="F:nucleic acid binding"/>
    <property type="evidence" value="ECO:0007669"/>
    <property type="project" value="InterPro"/>
</dbReference>